<name>A0A6F8T0V9_9GAMM</name>
<comment type="similarity">
    <text evidence="4 7">Belongs to the glucosamine/galactosamine-6-phosphate isomerase family. 6-phosphogluconolactonase subfamily.</text>
</comment>
<dbReference type="KEGG" id="lant:TUM19329_04620"/>
<evidence type="ECO:0000256" key="1">
    <source>
        <dbReference type="ARBA" id="ARBA00000832"/>
    </source>
</evidence>
<keyword evidence="10" id="KW-1185">Reference proteome</keyword>
<evidence type="ECO:0000256" key="3">
    <source>
        <dbReference type="ARBA" id="ARBA00004961"/>
    </source>
</evidence>
<accession>A0A6F8T0V9</accession>
<dbReference type="InterPro" id="IPR006148">
    <property type="entry name" value="Glc/Gal-6P_isomerase"/>
</dbReference>
<reference evidence="9" key="1">
    <citation type="journal article" date="2020" name="Microbiol. Resour. Announc.">
        <title>Complete Genome Sequence of Novel Psychrotolerant Legionella Strain TUM19329, Isolated from Antarctic Lake Sediment.</title>
        <authorList>
            <person name="Shimada S."/>
            <person name="Nakai R."/>
            <person name="Aoki K."/>
            <person name="Shimoeda N."/>
            <person name="Ohno G."/>
            <person name="Miyazaki Y."/>
            <person name="Kudoh S."/>
            <person name="Imura S."/>
            <person name="Watanabe K."/>
            <person name="Ishii Y."/>
            <person name="Tateda K."/>
        </authorList>
    </citation>
    <scope>NUCLEOTIDE SEQUENCE [LARGE SCALE GENOMIC DNA]</scope>
    <source>
        <strain evidence="9">TUM19329</strain>
    </source>
</reference>
<evidence type="ECO:0000256" key="7">
    <source>
        <dbReference type="RuleBase" id="RU365095"/>
    </source>
</evidence>
<evidence type="ECO:0000259" key="8">
    <source>
        <dbReference type="Pfam" id="PF01182"/>
    </source>
</evidence>
<comment type="pathway">
    <text evidence="3 7">Carbohydrate degradation; pentose phosphate pathway; D-ribulose 5-phosphate from D-glucose 6-phosphate (oxidative stage): step 2/3.</text>
</comment>
<feature type="domain" description="Glucosamine/galactosamine-6-phosphate isomerase" evidence="8">
    <location>
        <begin position="15"/>
        <end position="224"/>
    </location>
</feature>
<dbReference type="GO" id="GO:0005975">
    <property type="term" value="P:carbohydrate metabolic process"/>
    <property type="evidence" value="ECO:0007669"/>
    <property type="project" value="UniProtKB-UniRule"/>
</dbReference>
<dbReference type="CDD" id="cd01400">
    <property type="entry name" value="6PGL"/>
    <property type="match status" value="1"/>
</dbReference>
<dbReference type="Pfam" id="PF01182">
    <property type="entry name" value="Glucosamine_iso"/>
    <property type="match status" value="1"/>
</dbReference>
<protein>
    <recommendedName>
        <fullName evidence="6 7">6-phosphogluconolactonase</fullName>
        <shortName evidence="7">6PGL</shortName>
        <ecNumber evidence="5 7">3.1.1.31</ecNumber>
    </recommendedName>
</protein>
<dbReference type="GO" id="GO:0006098">
    <property type="term" value="P:pentose-phosphate shunt"/>
    <property type="evidence" value="ECO:0007669"/>
    <property type="project" value="UniProtKB-UniPathway"/>
</dbReference>
<dbReference type="InterPro" id="IPR039104">
    <property type="entry name" value="6PGL"/>
</dbReference>
<comment type="catalytic activity">
    <reaction evidence="1 7">
        <text>6-phospho-D-glucono-1,5-lactone + H2O = 6-phospho-D-gluconate + H(+)</text>
        <dbReference type="Rhea" id="RHEA:12556"/>
        <dbReference type="ChEBI" id="CHEBI:15377"/>
        <dbReference type="ChEBI" id="CHEBI:15378"/>
        <dbReference type="ChEBI" id="CHEBI:57955"/>
        <dbReference type="ChEBI" id="CHEBI:58759"/>
        <dbReference type="EC" id="3.1.1.31"/>
    </reaction>
</comment>
<comment type="function">
    <text evidence="2 7">Hydrolysis of 6-phosphogluconolactone to 6-phosphogluconate.</text>
</comment>
<keyword evidence="7" id="KW-0378">Hydrolase</keyword>
<evidence type="ECO:0000256" key="6">
    <source>
        <dbReference type="ARBA" id="ARBA00020337"/>
    </source>
</evidence>
<gene>
    <name evidence="7 9" type="primary">pgl</name>
    <name evidence="9" type="ORF">TUM19329_04620</name>
</gene>
<dbReference type="GO" id="GO:0017057">
    <property type="term" value="F:6-phosphogluconolactonase activity"/>
    <property type="evidence" value="ECO:0007669"/>
    <property type="project" value="UniProtKB-UniRule"/>
</dbReference>
<organism evidence="9 10">
    <name type="scientific">Legionella antarctica</name>
    <dbReference type="NCBI Taxonomy" id="2708020"/>
    <lineage>
        <taxon>Bacteria</taxon>
        <taxon>Pseudomonadati</taxon>
        <taxon>Pseudomonadota</taxon>
        <taxon>Gammaproteobacteria</taxon>
        <taxon>Legionellales</taxon>
        <taxon>Legionellaceae</taxon>
        <taxon>Legionella</taxon>
    </lineage>
</organism>
<dbReference type="EMBL" id="AP022839">
    <property type="protein sequence ID" value="BCA94101.1"/>
    <property type="molecule type" value="Genomic_DNA"/>
</dbReference>
<dbReference type="AlphaFoldDB" id="A0A6F8T0V9"/>
<sequence>MQGMSKMQFHSFGDAQILNSILAEQIKEILEKAVNQRGQAYLVVSGGKTPVDLFGILAKKKLPWDKVTITVADERCVGADDIDRNELLVKHFLLQHEAKGAKFLSLYDEHTHPADSLKKTAGVIASLPIFDAVILGMGEDGHTASLFPCSNELAQGLDDNSEAVLYVTPQTALHQRVSLSKKRLLDSRIIFLHLVGQKKRSVFNQALAEGNPMFMPVSAILNNQNTNVQVMYAPS</sequence>
<evidence type="ECO:0000313" key="9">
    <source>
        <dbReference type="EMBL" id="BCA94101.1"/>
    </source>
</evidence>
<evidence type="ECO:0000256" key="5">
    <source>
        <dbReference type="ARBA" id="ARBA00013198"/>
    </source>
</evidence>
<evidence type="ECO:0000256" key="4">
    <source>
        <dbReference type="ARBA" id="ARBA00010662"/>
    </source>
</evidence>
<dbReference type="PANTHER" id="PTHR11054">
    <property type="entry name" value="6-PHOSPHOGLUCONOLACTONASE"/>
    <property type="match status" value="1"/>
</dbReference>
<dbReference type="InterPro" id="IPR037171">
    <property type="entry name" value="NagB/RpiA_transferase-like"/>
</dbReference>
<proteinExistence type="inferred from homology"/>
<dbReference type="Gene3D" id="3.40.50.1360">
    <property type="match status" value="1"/>
</dbReference>
<evidence type="ECO:0000313" key="10">
    <source>
        <dbReference type="Proteomes" id="UP000502894"/>
    </source>
</evidence>
<dbReference type="SUPFAM" id="SSF100950">
    <property type="entry name" value="NagB/RpiA/CoA transferase-like"/>
    <property type="match status" value="1"/>
</dbReference>
<dbReference type="UniPathway" id="UPA00115">
    <property type="reaction ID" value="UER00409"/>
</dbReference>
<dbReference type="NCBIfam" id="TIGR01198">
    <property type="entry name" value="pgl"/>
    <property type="match status" value="1"/>
</dbReference>
<dbReference type="Proteomes" id="UP000502894">
    <property type="component" value="Chromosome"/>
</dbReference>
<dbReference type="InterPro" id="IPR005900">
    <property type="entry name" value="6-phosphogluconolactonase_DevB"/>
</dbReference>
<dbReference type="PANTHER" id="PTHR11054:SF0">
    <property type="entry name" value="6-PHOSPHOGLUCONOLACTONASE"/>
    <property type="match status" value="1"/>
</dbReference>
<dbReference type="EC" id="3.1.1.31" evidence="5 7"/>
<evidence type="ECO:0000256" key="2">
    <source>
        <dbReference type="ARBA" id="ARBA00002681"/>
    </source>
</evidence>